<feature type="transmembrane region" description="Helical" evidence="7">
    <location>
        <begin position="266"/>
        <end position="287"/>
    </location>
</feature>
<protein>
    <submittedName>
        <fullName evidence="9">ABC transporter permease</fullName>
    </submittedName>
</protein>
<evidence type="ECO:0000256" key="6">
    <source>
        <dbReference type="ARBA" id="ARBA00023136"/>
    </source>
</evidence>
<dbReference type="InterPro" id="IPR035906">
    <property type="entry name" value="MetI-like_sf"/>
</dbReference>
<feature type="transmembrane region" description="Helical" evidence="7">
    <location>
        <begin position="104"/>
        <end position="127"/>
    </location>
</feature>
<dbReference type="Pfam" id="PF00528">
    <property type="entry name" value="BPD_transp_1"/>
    <property type="match status" value="1"/>
</dbReference>
<proteinExistence type="inferred from homology"/>
<dbReference type="InterPro" id="IPR000515">
    <property type="entry name" value="MetI-like"/>
</dbReference>
<evidence type="ECO:0000256" key="3">
    <source>
        <dbReference type="ARBA" id="ARBA00022475"/>
    </source>
</evidence>
<keyword evidence="10" id="KW-1185">Reference proteome</keyword>
<dbReference type="PANTHER" id="PTHR43386">
    <property type="entry name" value="OLIGOPEPTIDE TRANSPORT SYSTEM PERMEASE PROTEIN APPC"/>
    <property type="match status" value="1"/>
</dbReference>
<keyword evidence="5 7" id="KW-1133">Transmembrane helix</keyword>
<name>A0A7S8ECX3_9CHLR</name>
<feature type="transmembrane region" description="Helical" evidence="7">
    <location>
        <begin position="219"/>
        <end position="245"/>
    </location>
</feature>
<feature type="domain" description="ABC transmembrane type-1" evidence="8">
    <location>
        <begin position="99"/>
        <end position="288"/>
    </location>
</feature>
<evidence type="ECO:0000256" key="5">
    <source>
        <dbReference type="ARBA" id="ARBA00022989"/>
    </source>
</evidence>
<dbReference type="GO" id="GO:0005886">
    <property type="term" value="C:plasma membrane"/>
    <property type="evidence" value="ECO:0007669"/>
    <property type="project" value="UniProtKB-SubCell"/>
</dbReference>
<gene>
    <name evidence="9" type="ORF">G4Y79_09670</name>
</gene>
<evidence type="ECO:0000256" key="4">
    <source>
        <dbReference type="ARBA" id="ARBA00022692"/>
    </source>
</evidence>
<organism evidence="9 10">
    <name type="scientific">Phototrophicus methaneseepsis</name>
    <dbReference type="NCBI Taxonomy" id="2710758"/>
    <lineage>
        <taxon>Bacteria</taxon>
        <taxon>Bacillati</taxon>
        <taxon>Chloroflexota</taxon>
        <taxon>Candidatus Thermofontia</taxon>
        <taxon>Phototrophicales</taxon>
        <taxon>Phototrophicaceae</taxon>
        <taxon>Phototrophicus</taxon>
    </lineage>
</organism>
<dbReference type="AlphaFoldDB" id="A0A7S8ECX3"/>
<dbReference type="Gene3D" id="1.10.3720.10">
    <property type="entry name" value="MetI-like"/>
    <property type="match status" value="1"/>
</dbReference>
<keyword evidence="4 7" id="KW-0812">Transmembrane</keyword>
<dbReference type="SUPFAM" id="SSF161098">
    <property type="entry name" value="MetI-like"/>
    <property type="match status" value="1"/>
</dbReference>
<dbReference type="InterPro" id="IPR050366">
    <property type="entry name" value="BP-dependent_transpt_permease"/>
</dbReference>
<evidence type="ECO:0000256" key="1">
    <source>
        <dbReference type="ARBA" id="ARBA00004651"/>
    </source>
</evidence>
<dbReference type="GO" id="GO:0055085">
    <property type="term" value="P:transmembrane transport"/>
    <property type="evidence" value="ECO:0007669"/>
    <property type="project" value="InterPro"/>
</dbReference>
<feature type="transmembrane region" description="Helical" evidence="7">
    <location>
        <begin position="34"/>
        <end position="56"/>
    </location>
</feature>
<feature type="transmembrane region" description="Helical" evidence="7">
    <location>
        <begin position="164"/>
        <end position="181"/>
    </location>
</feature>
<reference evidence="9 10" key="1">
    <citation type="submission" date="2020-02" db="EMBL/GenBank/DDBJ databases">
        <authorList>
            <person name="Zheng R.K."/>
            <person name="Sun C.M."/>
        </authorList>
    </citation>
    <scope>NUCLEOTIDE SEQUENCE [LARGE SCALE GENOMIC DNA]</scope>
    <source>
        <strain evidence="10">rifampicinis</strain>
    </source>
</reference>
<dbReference type="Proteomes" id="UP000594468">
    <property type="component" value="Chromosome"/>
</dbReference>
<sequence length="301" mass="32777">MSDPIQVSQLAAESINKRRSFWSNAVYHIWHDRLTLLALVILFLLTLACFVAPPIVEEVLHVDVEDASVRDRYLPPSPEHILGTDQLGRDQLIRLLYGGRISLLIAYSASLLSMTIGVVVGLVAGYFGGIIDDVVTWFISTLSSIPSLFLLLIASAVFSPSATVLVMILGLLGWVQMARLVRGQILSLKQQDFVLAARALGSSHLHIMLYHILPNVLSIALISVTISAGNLILTESGLSFLGLGVQPPTPTWGNMLSDSRSYFAQGIHLVVWPGSLITITVLCSFLLGDGLRDALDPRSRK</sequence>
<dbReference type="KEGG" id="pmet:G4Y79_09670"/>
<dbReference type="CDD" id="cd06261">
    <property type="entry name" value="TM_PBP2"/>
    <property type="match status" value="1"/>
</dbReference>
<dbReference type="PROSITE" id="PS50928">
    <property type="entry name" value="ABC_TM1"/>
    <property type="match status" value="1"/>
</dbReference>
<keyword evidence="6 7" id="KW-0472">Membrane</keyword>
<accession>A0A7S8ECX3</accession>
<dbReference type="RefSeq" id="WP_195172687.1">
    <property type="nucleotide sequence ID" value="NZ_CP062983.1"/>
</dbReference>
<comment type="subcellular location">
    <subcellularLocation>
        <location evidence="1 7">Cell membrane</location>
        <topology evidence="1 7">Multi-pass membrane protein</topology>
    </subcellularLocation>
</comment>
<dbReference type="EMBL" id="CP062983">
    <property type="protein sequence ID" value="QPC84624.1"/>
    <property type="molecule type" value="Genomic_DNA"/>
</dbReference>
<evidence type="ECO:0000259" key="8">
    <source>
        <dbReference type="PROSITE" id="PS50928"/>
    </source>
</evidence>
<evidence type="ECO:0000256" key="2">
    <source>
        <dbReference type="ARBA" id="ARBA00022448"/>
    </source>
</evidence>
<keyword evidence="2 7" id="KW-0813">Transport</keyword>
<evidence type="ECO:0000256" key="7">
    <source>
        <dbReference type="RuleBase" id="RU363032"/>
    </source>
</evidence>
<comment type="similarity">
    <text evidence="7">Belongs to the binding-protein-dependent transport system permease family.</text>
</comment>
<keyword evidence="3" id="KW-1003">Cell membrane</keyword>
<feature type="transmembrane region" description="Helical" evidence="7">
    <location>
        <begin position="134"/>
        <end position="158"/>
    </location>
</feature>
<evidence type="ECO:0000313" key="9">
    <source>
        <dbReference type="EMBL" id="QPC84624.1"/>
    </source>
</evidence>
<dbReference type="PANTHER" id="PTHR43386:SF1">
    <property type="entry name" value="D,D-DIPEPTIDE TRANSPORT SYSTEM PERMEASE PROTEIN DDPC-RELATED"/>
    <property type="match status" value="1"/>
</dbReference>
<evidence type="ECO:0000313" key="10">
    <source>
        <dbReference type="Proteomes" id="UP000594468"/>
    </source>
</evidence>